<protein>
    <submittedName>
        <fullName evidence="3">DUF2680 domain-containing protein</fullName>
    </submittedName>
</protein>
<name>A0ABU3NU09_9FIRM</name>
<evidence type="ECO:0000256" key="2">
    <source>
        <dbReference type="SAM" id="SignalP"/>
    </source>
</evidence>
<accession>A0ABU3NU09</accession>
<dbReference type="EMBL" id="JAUOZS010000001">
    <property type="protein sequence ID" value="MDT8900311.1"/>
    <property type="molecule type" value="Genomic_DNA"/>
</dbReference>
<evidence type="ECO:0000313" key="4">
    <source>
        <dbReference type="Proteomes" id="UP001254848"/>
    </source>
</evidence>
<feature type="signal peptide" evidence="2">
    <location>
        <begin position="1"/>
        <end position="24"/>
    </location>
</feature>
<dbReference type="RefSeq" id="WP_413778862.1">
    <property type="nucleotide sequence ID" value="NZ_JAUOZS010000001.1"/>
</dbReference>
<evidence type="ECO:0000256" key="1">
    <source>
        <dbReference type="SAM" id="MobiDB-lite"/>
    </source>
</evidence>
<proteinExistence type="predicted"/>
<evidence type="ECO:0000313" key="3">
    <source>
        <dbReference type="EMBL" id="MDT8900311.1"/>
    </source>
</evidence>
<comment type="caution">
    <text evidence="3">The sequence shown here is derived from an EMBL/GenBank/DDBJ whole genome shotgun (WGS) entry which is preliminary data.</text>
</comment>
<dbReference type="InterPro" id="IPR024485">
    <property type="entry name" value="DUF2680"/>
</dbReference>
<sequence>MKKALLLTVVGLLALTFAASLVWAAAPTPQPTQPYAQQVNLTDAQKQELVPLFNQMMEIKKQILQKFVADGVMTQTDADQRAAWMQERMNYRMQNGIVGGPGMGRGPGMMGPGQGRGPGYGPRWQQQQPANQ</sequence>
<dbReference type="Pfam" id="PF10925">
    <property type="entry name" value="DUF2680"/>
    <property type="match status" value="1"/>
</dbReference>
<gene>
    <name evidence="3" type="ORF">Q4T40_03535</name>
</gene>
<reference evidence="3 4" key="1">
    <citation type="submission" date="2023-07" db="EMBL/GenBank/DDBJ databases">
        <title>The novel representative of Negativicutes class, Anaeroselena agilis gen. nov. sp. nov.</title>
        <authorList>
            <person name="Prokofeva M.I."/>
            <person name="Elcheninov A.G."/>
            <person name="Klyukina A."/>
            <person name="Kublanov I.V."/>
            <person name="Frolov E.N."/>
            <person name="Podosokorskaya O.A."/>
        </authorList>
    </citation>
    <scope>NUCLEOTIDE SEQUENCE [LARGE SCALE GENOMIC DNA]</scope>
    <source>
        <strain evidence="3 4">4137-cl</strain>
    </source>
</reference>
<keyword evidence="4" id="KW-1185">Reference proteome</keyword>
<feature type="region of interest" description="Disordered" evidence="1">
    <location>
        <begin position="95"/>
        <end position="132"/>
    </location>
</feature>
<feature type="chain" id="PRO_5046039879" evidence="2">
    <location>
        <begin position="25"/>
        <end position="132"/>
    </location>
</feature>
<keyword evidence="2" id="KW-0732">Signal</keyword>
<feature type="compositionally biased region" description="Low complexity" evidence="1">
    <location>
        <begin position="121"/>
        <end position="132"/>
    </location>
</feature>
<dbReference type="Proteomes" id="UP001254848">
    <property type="component" value="Unassembled WGS sequence"/>
</dbReference>
<feature type="compositionally biased region" description="Gly residues" evidence="1">
    <location>
        <begin position="97"/>
        <end position="120"/>
    </location>
</feature>
<organism evidence="3 4">
    <name type="scientific">Anaeroselena agilis</name>
    <dbReference type="NCBI Taxonomy" id="3063788"/>
    <lineage>
        <taxon>Bacteria</taxon>
        <taxon>Bacillati</taxon>
        <taxon>Bacillota</taxon>
        <taxon>Negativicutes</taxon>
        <taxon>Acetonemataceae</taxon>
        <taxon>Anaeroselena</taxon>
    </lineage>
</organism>